<sequence length="649" mass="70892">MNTRPRPTLARRLVTLLASGVVLAVVAVANRPMVAAANEAYHEFTINRVAYKQKYGHWSRVPVPPKFRVNAIHAALLNTGKVLIIAGSGNNRDAFEAGTFRTLLFDPVANTFATVPTPTDVFCAGHTFLPNGNLLVAGGTKAYEVLEKNVTNAAGVMKLKNESPDGGTRTFPKGTRLLSEKGTAYLTRAEVKLPAATAMQHGTEMRIHASEVEVWVDAEKPGNGPVVKEPAQYRVAGLTGNDKRNIYGLSDKITREKQEYGGDRTTYEFDPATERYVRVGDLVKHRWYPTLTEMPGGDVLAVSGLDEFGRLIPGDNERYDVDKQEWTAEPRLKRQFPTYPAFHTMDDGRVFYSGSNSGYGSDRIGRTPGIWDLTDNTFTEVSGLPDPQMTETSSSVLLPPAQEQQVMIFGGGKVGESPVSTARTAIVDLNHPRPAYQRGPDLPAPARYLSTVVLPDDSVFTTGGSSGYRGGPYRGETRSDLFNSQFFRPGTAKFEKAADSTVGRNYHSEAILLPDGRVVTLGSDPLYDETGRNPGTFEQRIEVFSPPYLFRGKRPTIVDGPRIMSRGGTATFAVQHSRAIATARLIRPSAVTHVLDVDQRSIALDVTNGPHGATVTVPQRRGLVPAGWYMLFLSDGRGVPSKARWVQVV</sequence>
<dbReference type="Proteomes" id="UP000636960">
    <property type="component" value="Unassembled WGS sequence"/>
</dbReference>
<dbReference type="InterPro" id="IPR015915">
    <property type="entry name" value="Kelch-typ_b-propeller"/>
</dbReference>
<dbReference type="InterPro" id="IPR013783">
    <property type="entry name" value="Ig-like_fold"/>
</dbReference>
<dbReference type="SUPFAM" id="SSF81296">
    <property type="entry name" value="E set domains"/>
    <property type="match status" value="1"/>
</dbReference>
<comment type="caution">
    <text evidence="5">The sequence shown here is derived from an EMBL/GenBank/DDBJ whole genome shotgun (WGS) entry which is preliminary data.</text>
</comment>
<dbReference type="Pfam" id="PF09118">
    <property type="entry name" value="GO-like_E_set"/>
    <property type="match status" value="1"/>
</dbReference>
<dbReference type="Pfam" id="PF21110">
    <property type="entry name" value="GlxA"/>
    <property type="match status" value="1"/>
</dbReference>
<keyword evidence="1" id="KW-0732">Signal</keyword>
<dbReference type="PANTHER" id="PTHR32208">
    <property type="entry name" value="SECRETED PROTEIN-RELATED"/>
    <property type="match status" value="1"/>
</dbReference>
<dbReference type="CDD" id="cd02851">
    <property type="entry name" value="E_set_GO_C"/>
    <property type="match status" value="1"/>
</dbReference>
<proteinExistence type="predicted"/>
<dbReference type="InterPro" id="IPR049305">
    <property type="entry name" value="GlxA-like_b-barrel"/>
</dbReference>
<dbReference type="SUPFAM" id="SSF50965">
    <property type="entry name" value="Galactose oxidase, central domain"/>
    <property type="match status" value="1"/>
</dbReference>
<dbReference type="Gene3D" id="2.60.40.10">
    <property type="entry name" value="Immunoglobulins"/>
    <property type="match status" value="1"/>
</dbReference>
<feature type="domain" description="Galactose oxidase-like Early set" evidence="3">
    <location>
        <begin position="554"/>
        <end position="648"/>
    </location>
</feature>
<dbReference type="InterPro" id="IPR015202">
    <property type="entry name" value="GO-like_E_set"/>
</dbReference>
<dbReference type="RefSeq" id="WP_203791049.1">
    <property type="nucleotide sequence ID" value="NZ_BOMV01000118.1"/>
</dbReference>
<reference evidence="5" key="1">
    <citation type="submission" date="2021-01" db="EMBL/GenBank/DDBJ databases">
        <title>Whole genome shotgun sequence of Actinoplanes rishiriensis NBRC 108556.</title>
        <authorList>
            <person name="Komaki H."/>
            <person name="Tamura T."/>
        </authorList>
    </citation>
    <scope>NUCLEOTIDE SEQUENCE</scope>
    <source>
        <strain evidence="5">NBRC 108556</strain>
    </source>
</reference>
<dbReference type="InterPro" id="IPR037293">
    <property type="entry name" value="Gal_Oxidase_central_sf"/>
</dbReference>
<feature type="domain" description="GlxA-like beta barrel" evidence="4">
    <location>
        <begin position="153"/>
        <end position="253"/>
    </location>
</feature>
<dbReference type="InterPro" id="IPR009880">
    <property type="entry name" value="Glyoxal_oxidase_N"/>
</dbReference>
<feature type="domain" description="Glyoxal oxidase N-terminal" evidence="2">
    <location>
        <begin position="281"/>
        <end position="548"/>
    </location>
</feature>
<dbReference type="Pfam" id="PF07250">
    <property type="entry name" value="Glyoxal_oxid_N"/>
    <property type="match status" value="1"/>
</dbReference>
<name>A0A919K9R1_9ACTN</name>
<accession>A0A919K9R1</accession>
<keyword evidence="6" id="KW-1185">Reference proteome</keyword>
<dbReference type="AlphaFoldDB" id="A0A919K9R1"/>
<protein>
    <recommendedName>
        <fullName evidence="7">Galactose oxidase</fullName>
    </recommendedName>
</protein>
<dbReference type="GO" id="GO:0005975">
    <property type="term" value="P:carbohydrate metabolic process"/>
    <property type="evidence" value="ECO:0007669"/>
    <property type="project" value="UniProtKB-ARBA"/>
</dbReference>
<dbReference type="InterPro" id="IPR011043">
    <property type="entry name" value="Gal_Oxase/kelch_b-propeller"/>
</dbReference>
<evidence type="ECO:0000259" key="2">
    <source>
        <dbReference type="Pfam" id="PF07250"/>
    </source>
</evidence>
<dbReference type="Gene3D" id="2.130.10.80">
    <property type="entry name" value="Galactose oxidase/kelch, beta-propeller"/>
    <property type="match status" value="2"/>
</dbReference>
<evidence type="ECO:0000259" key="4">
    <source>
        <dbReference type="Pfam" id="PF21110"/>
    </source>
</evidence>
<evidence type="ECO:0000313" key="5">
    <source>
        <dbReference type="EMBL" id="GIF02033.1"/>
    </source>
</evidence>
<evidence type="ECO:0000313" key="6">
    <source>
        <dbReference type="Proteomes" id="UP000636960"/>
    </source>
</evidence>
<dbReference type="SUPFAM" id="SSF117281">
    <property type="entry name" value="Kelch motif"/>
    <property type="match status" value="1"/>
</dbReference>
<gene>
    <name evidence="5" type="ORF">Ari01nite_94970</name>
</gene>
<organism evidence="5 6">
    <name type="scientific">Paractinoplanes rishiriensis</name>
    <dbReference type="NCBI Taxonomy" id="1050105"/>
    <lineage>
        <taxon>Bacteria</taxon>
        <taxon>Bacillati</taxon>
        <taxon>Actinomycetota</taxon>
        <taxon>Actinomycetes</taxon>
        <taxon>Micromonosporales</taxon>
        <taxon>Micromonosporaceae</taxon>
        <taxon>Paractinoplanes</taxon>
    </lineage>
</organism>
<evidence type="ECO:0000256" key="1">
    <source>
        <dbReference type="ARBA" id="ARBA00022729"/>
    </source>
</evidence>
<dbReference type="InterPro" id="IPR014756">
    <property type="entry name" value="Ig_E-set"/>
</dbReference>
<evidence type="ECO:0008006" key="7">
    <source>
        <dbReference type="Google" id="ProtNLM"/>
    </source>
</evidence>
<dbReference type="PANTHER" id="PTHR32208:SF21">
    <property type="entry name" value="LOW QUALITY PROTEIN: ALDEHYDE OXIDASE GLOX-LIKE"/>
    <property type="match status" value="1"/>
</dbReference>
<evidence type="ECO:0000259" key="3">
    <source>
        <dbReference type="Pfam" id="PF09118"/>
    </source>
</evidence>
<dbReference type="EMBL" id="BOMV01000118">
    <property type="protein sequence ID" value="GIF02033.1"/>
    <property type="molecule type" value="Genomic_DNA"/>
</dbReference>